<keyword evidence="10 15" id="KW-0949">S-adenosyl-L-methionine</keyword>
<feature type="binding site" evidence="15 16">
    <location>
        <position position="113"/>
    </location>
    <ligand>
        <name>S-adenosyl-L-methionine</name>
        <dbReference type="ChEBI" id="CHEBI:59789"/>
    </ligand>
</feature>
<evidence type="ECO:0000256" key="2">
    <source>
        <dbReference type="ARBA" id="ARBA00004496"/>
    </source>
</evidence>
<keyword evidence="11 15" id="KW-0819">tRNA processing</keyword>
<dbReference type="InterPro" id="IPR002649">
    <property type="entry name" value="tRNA_m1G_MeTrfase_TrmD"/>
</dbReference>
<dbReference type="KEGG" id="dti:Desti_0370"/>
<sequence>MLNIKILTIFPGIFDSFLAYGNPARAIEAELMTVEAVDLREFTEDRHRSTDDYPYGGGTGMVMKPEPVVRAIQSVRNSVPGSKVILMTPQGRLFDQSIAEELATGTNLIFVCGRYEGIDERIRHFVDDEISVGDYILSGGETAAMVVIDAVIRLVPGVLGRDSHIAGESFYEGLLEYPQYTRPREFEGLSVPDILLEGHHEKIRRWRKKQALARTLFRRPDLLDRAIRGAEEEKLLEEIRSELCTGLMEKKNGYAGTDSEGTDEVGPPGISGGGHS</sequence>
<dbReference type="HOGENOM" id="CLU_047363_0_1_7"/>
<dbReference type="NCBIfam" id="TIGR00088">
    <property type="entry name" value="trmD"/>
    <property type="match status" value="1"/>
</dbReference>
<dbReference type="NCBIfam" id="NF000648">
    <property type="entry name" value="PRK00026.1"/>
    <property type="match status" value="1"/>
</dbReference>
<evidence type="ECO:0000313" key="20">
    <source>
        <dbReference type="EMBL" id="AFM23107.1"/>
    </source>
</evidence>
<dbReference type="PIRSF" id="PIRSF000386">
    <property type="entry name" value="tRNA_mtase"/>
    <property type="match status" value="1"/>
</dbReference>
<comment type="function">
    <text evidence="1 15 17">Specifically methylates guanosine-37 in various tRNAs.</text>
</comment>
<dbReference type="Gene3D" id="1.10.1270.20">
    <property type="entry name" value="tRNA(m1g37)methyltransferase, domain 2"/>
    <property type="match status" value="1"/>
</dbReference>
<dbReference type="EC" id="2.1.1.228" evidence="5 15"/>
<evidence type="ECO:0000256" key="16">
    <source>
        <dbReference type="PIRSR" id="PIRSR000386-1"/>
    </source>
</evidence>
<keyword evidence="21" id="KW-1185">Reference proteome</keyword>
<evidence type="ECO:0000256" key="13">
    <source>
        <dbReference type="ARBA" id="ARBA00033392"/>
    </source>
</evidence>
<dbReference type="PANTHER" id="PTHR46417">
    <property type="entry name" value="TRNA (GUANINE-N(1)-)-METHYLTRANSFERASE"/>
    <property type="match status" value="1"/>
</dbReference>
<dbReference type="GO" id="GO:0052906">
    <property type="term" value="F:tRNA (guanine(37)-N1)-methyltransferase activity"/>
    <property type="evidence" value="ECO:0007669"/>
    <property type="project" value="UniProtKB-UniRule"/>
</dbReference>
<dbReference type="InterPro" id="IPR029028">
    <property type="entry name" value="Alpha/beta_knot_MTases"/>
</dbReference>
<evidence type="ECO:0000313" key="21">
    <source>
        <dbReference type="Proteomes" id="UP000006055"/>
    </source>
</evidence>
<evidence type="ECO:0000256" key="12">
    <source>
        <dbReference type="ARBA" id="ARBA00029736"/>
    </source>
</evidence>
<dbReference type="PATRIC" id="fig|706587.4.peg.419"/>
<evidence type="ECO:0000256" key="5">
    <source>
        <dbReference type="ARBA" id="ARBA00012807"/>
    </source>
</evidence>
<dbReference type="AlphaFoldDB" id="I4C0L6"/>
<keyword evidence="9 15" id="KW-0808">Transferase</keyword>
<evidence type="ECO:0000256" key="11">
    <source>
        <dbReference type="ARBA" id="ARBA00022694"/>
    </source>
</evidence>
<keyword evidence="7 15" id="KW-0963">Cytoplasm</keyword>
<dbReference type="Proteomes" id="UP000006055">
    <property type="component" value="Chromosome"/>
</dbReference>
<dbReference type="RefSeq" id="WP_014808266.1">
    <property type="nucleotide sequence ID" value="NC_018025.1"/>
</dbReference>
<dbReference type="eggNOG" id="COG0336">
    <property type="taxonomic scope" value="Bacteria"/>
</dbReference>
<gene>
    <name evidence="15" type="primary">trmD</name>
    <name evidence="20" type="ordered locus">Desti_0370</name>
</gene>
<feature type="region of interest" description="Disordered" evidence="18">
    <location>
        <begin position="251"/>
        <end position="276"/>
    </location>
</feature>
<evidence type="ECO:0000256" key="15">
    <source>
        <dbReference type="HAMAP-Rule" id="MF_00605"/>
    </source>
</evidence>
<reference evidence="21" key="1">
    <citation type="submission" date="2012-06" db="EMBL/GenBank/DDBJ databases">
        <title>Complete sequence of chromosome of Desulfomonile tiedjei DSM 6799.</title>
        <authorList>
            <person name="Lucas S."/>
            <person name="Copeland A."/>
            <person name="Lapidus A."/>
            <person name="Glavina del Rio T."/>
            <person name="Dalin E."/>
            <person name="Tice H."/>
            <person name="Bruce D."/>
            <person name="Goodwin L."/>
            <person name="Pitluck S."/>
            <person name="Peters L."/>
            <person name="Ovchinnikova G."/>
            <person name="Zeytun A."/>
            <person name="Lu M."/>
            <person name="Kyrpides N."/>
            <person name="Mavromatis K."/>
            <person name="Ivanova N."/>
            <person name="Brettin T."/>
            <person name="Detter J.C."/>
            <person name="Han C."/>
            <person name="Larimer F."/>
            <person name="Land M."/>
            <person name="Hauser L."/>
            <person name="Markowitz V."/>
            <person name="Cheng J.-F."/>
            <person name="Hugenholtz P."/>
            <person name="Woyke T."/>
            <person name="Wu D."/>
            <person name="Spring S."/>
            <person name="Schroeder M."/>
            <person name="Brambilla E."/>
            <person name="Klenk H.-P."/>
            <person name="Eisen J.A."/>
        </authorList>
    </citation>
    <scope>NUCLEOTIDE SEQUENCE [LARGE SCALE GENOMIC DNA]</scope>
    <source>
        <strain evidence="21">ATCC 49306 / DSM 6799 / DCB-1</strain>
    </source>
</reference>
<dbReference type="EMBL" id="CP003360">
    <property type="protein sequence ID" value="AFM23107.1"/>
    <property type="molecule type" value="Genomic_DNA"/>
</dbReference>
<dbReference type="Gene3D" id="3.40.1280.10">
    <property type="match status" value="1"/>
</dbReference>
<accession>I4C0L6</accession>
<evidence type="ECO:0000256" key="14">
    <source>
        <dbReference type="ARBA" id="ARBA00047783"/>
    </source>
</evidence>
<evidence type="ECO:0000256" key="6">
    <source>
        <dbReference type="ARBA" id="ARBA00014679"/>
    </source>
</evidence>
<dbReference type="PANTHER" id="PTHR46417:SF1">
    <property type="entry name" value="TRNA (GUANINE-N(1)-)-METHYLTRANSFERASE"/>
    <property type="match status" value="1"/>
</dbReference>
<comment type="catalytic activity">
    <reaction evidence="14 15 17">
        <text>guanosine(37) in tRNA + S-adenosyl-L-methionine = N(1)-methylguanosine(37) in tRNA + S-adenosyl-L-homocysteine + H(+)</text>
        <dbReference type="Rhea" id="RHEA:36899"/>
        <dbReference type="Rhea" id="RHEA-COMP:10145"/>
        <dbReference type="Rhea" id="RHEA-COMP:10147"/>
        <dbReference type="ChEBI" id="CHEBI:15378"/>
        <dbReference type="ChEBI" id="CHEBI:57856"/>
        <dbReference type="ChEBI" id="CHEBI:59789"/>
        <dbReference type="ChEBI" id="CHEBI:73542"/>
        <dbReference type="ChEBI" id="CHEBI:74269"/>
        <dbReference type="EC" id="2.1.1.228"/>
    </reaction>
</comment>
<comment type="subcellular location">
    <subcellularLocation>
        <location evidence="2 15 17">Cytoplasm</location>
    </subcellularLocation>
</comment>
<evidence type="ECO:0000256" key="1">
    <source>
        <dbReference type="ARBA" id="ARBA00002634"/>
    </source>
</evidence>
<dbReference type="HAMAP" id="MF_00605">
    <property type="entry name" value="TrmD"/>
    <property type="match status" value="1"/>
</dbReference>
<dbReference type="InterPro" id="IPR029026">
    <property type="entry name" value="tRNA_m1G_MTases_N"/>
</dbReference>
<evidence type="ECO:0000256" key="10">
    <source>
        <dbReference type="ARBA" id="ARBA00022691"/>
    </source>
</evidence>
<evidence type="ECO:0000256" key="7">
    <source>
        <dbReference type="ARBA" id="ARBA00022490"/>
    </source>
</evidence>
<evidence type="ECO:0000256" key="3">
    <source>
        <dbReference type="ARBA" id="ARBA00007630"/>
    </source>
</evidence>
<dbReference type="FunFam" id="3.40.1280.10:FF:000001">
    <property type="entry name" value="tRNA (guanine-N(1)-)-methyltransferase"/>
    <property type="match status" value="1"/>
</dbReference>
<name>I4C0L6_DESTA</name>
<proteinExistence type="inferred from homology"/>
<dbReference type="FunFam" id="1.10.1270.20:FF:000001">
    <property type="entry name" value="tRNA (guanine-N(1)-)-methyltransferase"/>
    <property type="match status" value="1"/>
</dbReference>
<keyword evidence="8 15" id="KW-0489">Methyltransferase</keyword>
<evidence type="ECO:0000256" key="17">
    <source>
        <dbReference type="RuleBase" id="RU003464"/>
    </source>
</evidence>
<dbReference type="OrthoDB" id="9807416at2"/>
<dbReference type="CDD" id="cd18080">
    <property type="entry name" value="TrmD-like"/>
    <property type="match status" value="1"/>
</dbReference>
<protein>
    <recommendedName>
        <fullName evidence="6 15">tRNA (guanine-N(1)-)-methyltransferase</fullName>
        <ecNumber evidence="5 15">2.1.1.228</ecNumber>
    </recommendedName>
    <alternativeName>
        <fullName evidence="12 15">M1G-methyltransferase</fullName>
    </alternativeName>
    <alternativeName>
        <fullName evidence="13 15">tRNA [GM37] methyltransferase</fullName>
    </alternativeName>
</protein>
<feature type="domain" description="tRNA methyltransferase TRMD/TRM10-type" evidence="19">
    <location>
        <begin position="3"/>
        <end position="224"/>
    </location>
</feature>
<evidence type="ECO:0000256" key="8">
    <source>
        <dbReference type="ARBA" id="ARBA00022603"/>
    </source>
</evidence>
<evidence type="ECO:0000256" key="9">
    <source>
        <dbReference type="ARBA" id="ARBA00022679"/>
    </source>
</evidence>
<comment type="similarity">
    <text evidence="3 15 17">Belongs to the RNA methyltransferase TrmD family.</text>
</comment>
<organism evidence="20 21">
    <name type="scientific">Desulfomonile tiedjei (strain ATCC 49306 / DSM 6799 / DCB-1)</name>
    <dbReference type="NCBI Taxonomy" id="706587"/>
    <lineage>
        <taxon>Bacteria</taxon>
        <taxon>Pseudomonadati</taxon>
        <taxon>Thermodesulfobacteriota</taxon>
        <taxon>Desulfomonilia</taxon>
        <taxon>Desulfomonilales</taxon>
        <taxon>Desulfomonilaceae</taxon>
        <taxon>Desulfomonile</taxon>
    </lineage>
</organism>
<dbReference type="InterPro" id="IPR016009">
    <property type="entry name" value="tRNA_MeTrfase_TRMD/TRM10"/>
</dbReference>
<evidence type="ECO:0000256" key="4">
    <source>
        <dbReference type="ARBA" id="ARBA00011738"/>
    </source>
</evidence>
<dbReference type="Pfam" id="PF01746">
    <property type="entry name" value="tRNA_m1G_MT"/>
    <property type="match status" value="1"/>
</dbReference>
<dbReference type="GO" id="GO:0002939">
    <property type="term" value="P:tRNA N1-guanine methylation"/>
    <property type="evidence" value="ECO:0007669"/>
    <property type="project" value="TreeGrafter"/>
</dbReference>
<comment type="subunit">
    <text evidence="4 15 17">Homodimer.</text>
</comment>
<evidence type="ECO:0000259" key="19">
    <source>
        <dbReference type="Pfam" id="PF01746"/>
    </source>
</evidence>
<dbReference type="SUPFAM" id="SSF75217">
    <property type="entry name" value="alpha/beta knot"/>
    <property type="match status" value="1"/>
</dbReference>
<dbReference type="GO" id="GO:0005829">
    <property type="term" value="C:cytosol"/>
    <property type="evidence" value="ECO:0007669"/>
    <property type="project" value="TreeGrafter"/>
</dbReference>
<evidence type="ECO:0000256" key="18">
    <source>
        <dbReference type="SAM" id="MobiDB-lite"/>
    </source>
</evidence>
<dbReference type="STRING" id="706587.Desti_0370"/>
<dbReference type="InterPro" id="IPR023148">
    <property type="entry name" value="tRNA_m1G_MeTrfase_C_sf"/>
</dbReference>
<feature type="binding site" evidence="15 16">
    <location>
        <begin position="132"/>
        <end position="137"/>
    </location>
    <ligand>
        <name>S-adenosyl-L-methionine</name>
        <dbReference type="ChEBI" id="CHEBI:59789"/>
    </ligand>
</feature>